<dbReference type="GO" id="GO:0005524">
    <property type="term" value="F:ATP binding"/>
    <property type="evidence" value="ECO:0007669"/>
    <property type="project" value="UniProtKB-KW"/>
</dbReference>
<dbReference type="InterPro" id="IPR003439">
    <property type="entry name" value="ABC_transporter-like_ATP-bd"/>
</dbReference>
<dbReference type="GO" id="GO:0140359">
    <property type="term" value="F:ABC-type transporter activity"/>
    <property type="evidence" value="ECO:0007669"/>
    <property type="project" value="InterPro"/>
</dbReference>
<dbReference type="GO" id="GO:0016887">
    <property type="term" value="F:ATP hydrolysis activity"/>
    <property type="evidence" value="ECO:0007669"/>
    <property type="project" value="InterPro"/>
</dbReference>
<dbReference type="Pfam" id="PF03412">
    <property type="entry name" value="Peptidase_C39"/>
    <property type="match status" value="1"/>
</dbReference>
<dbReference type="FunFam" id="3.40.50.300:FF:000221">
    <property type="entry name" value="Multidrug ABC transporter ATP-binding protein"/>
    <property type="match status" value="1"/>
</dbReference>
<keyword evidence="8" id="KW-0472">Membrane</keyword>
<dbReference type="PANTHER" id="PTHR24221">
    <property type="entry name" value="ATP-BINDING CASSETTE SUB-FAMILY B"/>
    <property type="match status" value="1"/>
</dbReference>
<dbReference type="RefSeq" id="WP_102115437.1">
    <property type="nucleotide sequence ID" value="NZ_BMGN01000013.1"/>
</dbReference>
<evidence type="ECO:0000256" key="1">
    <source>
        <dbReference type="ARBA" id="ARBA00004651"/>
    </source>
</evidence>
<dbReference type="Gene3D" id="1.20.1560.10">
    <property type="entry name" value="ABC transporter type 1, transmembrane domain"/>
    <property type="match status" value="1"/>
</dbReference>
<dbReference type="Gene3D" id="3.40.50.300">
    <property type="entry name" value="P-loop containing nucleotide triphosphate hydrolases"/>
    <property type="match status" value="1"/>
</dbReference>
<dbReference type="InterPro" id="IPR005074">
    <property type="entry name" value="Peptidase_C39"/>
</dbReference>
<dbReference type="InterPro" id="IPR011527">
    <property type="entry name" value="ABC1_TM_dom"/>
</dbReference>
<dbReference type="PROSITE" id="PS50990">
    <property type="entry name" value="PEPTIDASE_C39"/>
    <property type="match status" value="1"/>
</dbReference>
<dbReference type="GO" id="GO:0008233">
    <property type="term" value="F:peptidase activity"/>
    <property type="evidence" value="ECO:0007669"/>
    <property type="project" value="InterPro"/>
</dbReference>
<evidence type="ECO:0000256" key="2">
    <source>
        <dbReference type="ARBA" id="ARBA00022448"/>
    </source>
</evidence>
<dbReference type="KEGG" id="ncb:C0V82_26360"/>
<keyword evidence="5" id="KW-0547">Nucleotide-binding</keyword>
<dbReference type="SMART" id="SM00382">
    <property type="entry name" value="AAA"/>
    <property type="match status" value="1"/>
</dbReference>
<evidence type="ECO:0000256" key="7">
    <source>
        <dbReference type="ARBA" id="ARBA00022989"/>
    </source>
</evidence>
<dbReference type="PROSITE" id="PS50929">
    <property type="entry name" value="ABC_TM1F"/>
    <property type="match status" value="1"/>
</dbReference>
<proteinExistence type="predicted"/>
<comment type="subcellular location">
    <subcellularLocation>
        <location evidence="1">Cell membrane</location>
        <topology evidence="1">Multi-pass membrane protein</topology>
    </subcellularLocation>
</comment>
<reference evidence="9 10" key="1">
    <citation type="submission" date="2017-12" db="EMBL/GenBank/DDBJ databases">
        <title>Genomes of bacteria within cyanobacterial aggregates.</title>
        <authorList>
            <person name="Cai H."/>
        </authorList>
    </citation>
    <scope>NUCLEOTIDE SEQUENCE [LARGE SCALE GENOMIC DNA]</scope>
    <source>
        <strain evidence="9 10">TH16</strain>
        <plasmid evidence="9 10">unnamed3</plasmid>
    </source>
</reference>
<dbReference type="PROSITE" id="PS50893">
    <property type="entry name" value="ABC_TRANSPORTER_2"/>
    <property type="match status" value="1"/>
</dbReference>
<dbReference type="InterPro" id="IPR027417">
    <property type="entry name" value="P-loop_NTPase"/>
</dbReference>
<dbReference type="PANTHER" id="PTHR24221:SF647">
    <property type="entry name" value="BLL6336 PROTEIN"/>
    <property type="match status" value="1"/>
</dbReference>
<keyword evidence="2" id="KW-0813">Transport</keyword>
<dbReference type="Proteomes" id="UP000234752">
    <property type="component" value="Plasmid unnamed3"/>
</dbReference>
<evidence type="ECO:0000256" key="6">
    <source>
        <dbReference type="ARBA" id="ARBA00022840"/>
    </source>
</evidence>
<dbReference type="Pfam" id="PF00664">
    <property type="entry name" value="ABC_membrane"/>
    <property type="match status" value="1"/>
</dbReference>
<dbReference type="CDD" id="cd18783">
    <property type="entry name" value="ABC_6TM_PrtD_LapB_HlyB_like"/>
    <property type="match status" value="1"/>
</dbReference>
<evidence type="ECO:0000256" key="3">
    <source>
        <dbReference type="ARBA" id="ARBA00022475"/>
    </source>
</evidence>
<evidence type="ECO:0000256" key="5">
    <source>
        <dbReference type="ARBA" id="ARBA00022741"/>
    </source>
</evidence>
<dbReference type="InterPro" id="IPR036640">
    <property type="entry name" value="ABC1_TM_sf"/>
</dbReference>
<organism evidence="9 10">
    <name type="scientific">Niveispirillum cyanobacteriorum</name>
    <dbReference type="NCBI Taxonomy" id="1612173"/>
    <lineage>
        <taxon>Bacteria</taxon>
        <taxon>Pseudomonadati</taxon>
        <taxon>Pseudomonadota</taxon>
        <taxon>Alphaproteobacteria</taxon>
        <taxon>Rhodospirillales</taxon>
        <taxon>Azospirillaceae</taxon>
        <taxon>Niveispirillum</taxon>
    </lineage>
</organism>
<dbReference type="CDD" id="cd02259">
    <property type="entry name" value="Peptidase_C39_like"/>
    <property type="match status" value="1"/>
</dbReference>
<evidence type="ECO:0000313" key="10">
    <source>
        <dbReference type="Proteomes" id="UP000234752"/>
    </source>
</evidence>
<evidence type="ECO:0000256" key="8">
    <source>
        <dbReference type="ARBA" id="ARBA00023136"/>
    </source>
</evidence>
<protein>
    <submittedName>
        <fullName evidence="9">Peptidase C39</fullName>
    </submittedName>
</protein>
<dbReference type="SUPFAM" id="SSF90123">
    <property type="entry name" value="ABC transporter transmembrane region"/>
    <property type="match status" value="1"/>
</dbReference>
<dbReference type="Pfam" id="PF00005">
    <property type="entry name" value="ABC_tran"/>
    <property type="match status" value="1"/>
</dbReference>
<keyword evidence="9" id="KW-0614">Plasmid</keyword>
<dbReference type="GO" id="GO:0005886">
    <property type="term" value="C:plasma membrane"/>
    <property type="evidence" value="ECO:0007669"/>
    <property type="project" value="UniProtKB-SubCell"/>
</dbReference>
<dbReference type="SUPFAM" id="SSF52540">
    <property type="entry name" value="P-loop containing nucleoside triphosphate hydrolases"/>
    <property type="match status" value="1"/>
</dbReference>
<dbReference type="InterPro" id="IPR017871">
    <property type="entry name" value="ABC_transporter-like_CS"/>
</dbReference>
<dbReference type="GO" id="GO:0034040">
    <property type="term" value="F:ATPase-coupled lipid transmembrane transporter activity"/>
    <property type="evidence" value="ECO:0007669"/>
    <property type="project" value="TreeGrafter"/>
</dbReference>
<dbReference type="OrthoDB" id="5288404at2"/>
<keyword evidence="7" id="KW-1133">Transmembrane helix</keyword>
<dbReference type="GO" id="GO:0006508">
    <property type="term" value="P:proteolysis"/>
    <property type="evidence" value="ECO:0007669"/>
    <property type="project" value="InterPro"/>
</dbReference>
<dbReference type="AlphaFoldDB" id="A0A2K9NNL4"/>
<dbReference type="PROSITE" id="PS00211">
    <property type="entry name" value="ABC_TRANSPORTER_1"/>
    <property type="match status" value="1"/>
</dbReference>
<dbReference type="Gene3D" id="3.90.70.10">
    <property type="entry name" value="Cysteine proteinases"/>
    <property type="match status" value="1"/>
</dbReference>
<dbReference type="InterPro" id="IPR003593">
    <property type="entry name" value="AAA+_ATPase"/>
</dbReference>
<keyword evidence="6" id="KW-0067">ATP-binding</keyword>
<keyword evidence="10" id="KW-1185">Reference proteome</keyword>
<accession>A0A2K9NNL4</accession>
<geneLocation type="plasmid" evidence="9 10">
    <name>unnamed3</name>
</geneLocation>
<sequence>MLHADVNTEENIGPPSHTMLEALRFIARHHGLHLSQEQLIRQFARSSEEVSAASIVAAAEQNGLKAQRTRLRFEHLLRLGRAVPALLRMKDGTAQVLVSAHAQSSPPVVSLRHPVDGMQPQPHDLVSLSEIWDGEVILFKRKHGASQAEEDFSLGWLVRQLAKDKRIFRDVGLSALAMSFFALVPPLLYFLVVNRVLVHQRMSTLFVLAVGVFFVVIFDTVFGYLRRWLVAEGTARTDARIGTYIFDRLIGLPIEVFERQPTGMISFKISEANRIRNFLTGQVFSTLLDSTVLIVLLPVMFYMHAPLTFFVLGLALIMFLVILLFMPAVGRAYGRVVRAEQAKGSLLIETIHGMRTIKTLALEGRRRQQWDDAASEAVTAHRDMQFLMNLPQTILQPIEKLIYSGSLLLGCYLALSSKEGAVAVGALVAFTMLAGRVTQPFVQIASLLQGIQEVRGALDQVSSLVNIPAEDTRSTHGMRPRFAGAILFDEVRFRYPGAQSYALDRVSFALPAGSVTGIMGRSGSGKTTVTRMLQGLHQDYDGLIKIDGTDLRQMDLTHLRANLGVVLQDNFLFTGTIRENIGIARPDATFEDVIQAARMAGAEEFIERLPAGYDTVLTEGATNLSGGQRQRLAIARALLVDPPILILDEATSALDPESESIVNNNLRYIAEGRTMVVISHRLASLVDCDQIIVMERGQVYDIGTHDELVVRCPIYRHLWFQQNRHQSPPPSGAPSNERSIPGPAAE</sequence>
<evidence type="ECO:0000313" key="9">
    <source>
        <dbReference type="EMBL" id="AUN33935.1"/>
    </source>
</evidence>
<name>A0A2K9NNL4_9PROT</name>
<dbReference type="EMBL" id="CP025615">
    <property type="protein sequence ID" value="AUN33935.1"/>
    <property type="molecule type" value="Genomic_DNA"/>
</dbReference>
<keyword evidence="3" id="KW-1003">Cell membrane</keyword>
<evidence type="ECO:0000256" key="4">
    <source>
        <dbReference type="ARBA" id="ARBA00022692"/>
    </source>
</evidence>
<keyword evidence="4" id="KW-0812">Transmembrane</keyword>
<dbReference type="InterPro" id="IPR039421">
    <property type="entry name" value="Type_1_exporter"/>
</dbReference>
<gene>
    <name evidence="9" type="ORF">C0V82_26360</name>
</gene>